<gene>
    <name evidence="2" type="ORF">COY73_02710</name>
</gene>
<protein>
    <recommendedName>
        <fullName evidence="4">Small-conductance mechanosensitive ion channel</fullName>
    </recommendedName>
</protein>
<proteinExistence type="predicted"/>
<dbReference type="Gene3D" id="1.10.287.1260">
    <property type="match status" value="1"/>
</dbReference>
<keyword evidence="1" id="KW-0812">Transmembrane</keyword>
<keyword evidence="1" id="KW-0472">Membrane</keyword>
<dbReference type="SUPFAM" id="SSF82861">
    <property type="entry name" value="Mechanosensitive channel protein MscS (YggB), transmembrane region"/>
    <property type="match status" value="1"/>
</dbReference>
<feature type="transmembrane region" description="Helical" evidence="1">
    <location>
        <begin position="118"/>
        <end position="140"/>
    </location>
</feature>
<evidence type="ECO:0008006" key="4">
    <source>
        <dbReference type="Google" id="ProtNLM"/>
    </source>
</evidence>
<dbReference type="InterPro" id="IPR045275">
    <property type="entry name" value="MscS_archaea/bacteria_type"/>
</dbReference>
<dbReference type="AlphaFoldDB" id="A0A2M7R6N6"/>
<name>A0A2M7R6N6_9BACT</name>
<dbReference type="PANTHER" id="PTHR30221:SF1">
    <property type="entry name" value="SMALL-CONDUCTANCE MECHANOSENSITIVE CHANNEL"/>
    <property type="match status" value="1"/>
</dbReference>
<feature type="transmembrane region" description="Helical" evidence="1">
    <location>
        <begin position="161"/>
        <end position="178"/>
    </location>
</feature>
<accession>A0A2M7R6N6</accession>
<dbReference type="Pfam" id="PF05552">
    <property type="entry name" value="MS_channel_1st_1"/>
    <property type="match status" value="2"/>
</dbReference>
<comment type="caution">
    <text evidence="2">The sequence shown here is derived from an EMBL/GenBank/DDBJ whole genome shotgun (WGS) entry which is preliminary data.</text>
</comment>
<dbReference type="InterPro" id="IPR011014">
    <property type="entry name" value="MscS_channel_TM-2"/>
</dbReference>
<keyword evidence="1" id="KW-1133">Transmembrane helix</keyword>
<dbReference type="EMBL" id="PFLW01000067">
    <property type="protein sequence ID" value="PIY88806.1"/>
    <property type="molecule type" value="Genomic_DNA"/>
</dbReference>
<evidence type="ECO:0000313" key="2">
    <source>
        <dbReference type="EMBL" id="PIY88806.1"/>
    </source>
</evidence>
<sequence>MIQDWSTITLNALQGLWQGFLNFIPNLLIAIIIFIIGWFIACGIGRLIAGILVGLKFNRLFESAGWKEALEKAELKIDPAGFIGAICKWVLVIVFLLASVEILGLTEFADFLKGVVGWLPNLIVAAAIFVVAVIIAEFFEKIVKAFVKKLEVENVKLIGKIVRWAIYVFAALAILLQLGITPTIINSIVIGLIGMISLAFGLAFGLGGKEHASKAIEEIKEKISERSGR</sequence>
<dbReference type="GO" id="GO:0008381">
    <property type="term" value="F:mechanosensitive monoatomic ion channel activity"/>
    <property type="evidence" value="ECO:0007669"/>
    <property type="project" value="InterPro"/>
</dbReference>
<organism evidence="2 3">
    <name type="scientific">Candidatus Nealsonbacteria bacterium CG_4_10_14_0_8_um_filter_37_14</name>
    <dbReference type="NCBI Taxonomy" id="1974684"/>
    <lineage>
        <taxon>Bacteria</taxon>
        <taxon>Candidatus Nealsoniibacteriota</taxon>
    </lineage>
</organism>
<dbReference type="Proteomes" id="UP000230767">
    <property type="component" value="Unassembled WGS sequence"/>
</dbReference>
<dbReference type="PANTHER" id="PTHR30221">
    <property type="entry name" value="SMALL-CONDUCTANCE MECHANOSENSITIVE CHANNEL"/>
    <property type="match status" value="1"/>
</dbReference>
<reference evidence="3" key="1">
    <citation type="submission" date="2017-09" db="EMBL/GenBank/DDBJ databases">
        <title>Depth-based differentiation of microbial function through sediment-hosted aquifers and enrichment of novel symbionts in the deep terrestrial subsurface.</title>
        <authorList>
            <person name="Probst A.J."/>
            <person name="Ladd B."/>
            <person name="Jarett J.K."/>
            <person name="Geller-Mcgrath D.E."/>
            <person name="Sieber C.M.K."/>
            <person name="Emerson J.B."/>
            <person name="Anantharaman K."/>
            <person name="Thomas B.C."/>
            <person name="Malmstrom R."/>
            <person name="Stieglmeier M."/>
            <person name="Klingl A."/>
            <person name="Woyke T."/>
            <person name="Ryan C.M."/>
            <person name="Banfield J.F."/>
        </authorList>
    </citation>
    <scope>NUCLEOTIDE SEQUENCE [LARGE SCALE GENOMIC DNA]</scope>
</reference>
<evidence type="ECO:0000256" key="1">
    <source>
        <dbReference type="SAM" id="Phobius"/>
    </source>
</evidence>
<evidence type="ECO:0000313" key="3">
    <source>
        <dbReference type="Proteomes" id="UP000230767"/>
    </source>
</evidence>
<feature type="transmembrane region" description="Helical" evidence="1">
    <location>
        <begin position="184"/>
        <end position="206"/>
    </location>
</feature>
<feature type="transmembrane region" description="Helical" evidence="1">
    <location>
        <begin position="75"/>
        <end position="98"/>
    </location>
</feature>
<dbReference type="InterPro" id="IPR008910">
    <property type="entry name" value="MSC_TM_helix"/>
</dbReference>
<feature type="transmembrane region" description="Helical" evidence="1">
    <location>
        <begin position="27"/>
        <end position="55"/>
    </location>
</feature>
<dbReference type="GO" id="GO:0016020">
    <property type="term" value="C:membrane"/>
    <property type="evidence" value="ECO:0007669"/>
    <property type="project" value="InterPro"/>
</dbReference>